<keyword evidence="4" id="KW-1185">Reference proteome</keyword>
<evidence type="ECO:0000313" key="2">
    <source>
        <dbReference type="EMBL" id="KAE9004884.1"/>
    </source>
</evidence>
<organism evidence="2 5">
    <name type="scientific">Phytophthora rubi</name>
    <dbReference type="NCBI Taxonomy" id="129364"/>
    <lineage>
        <taxon>Eukaryota</taxon>
        <taxon>Sar</taxon>
        <taxon>Stramenopiles</taxon>
        <taxon>Oomycota</taxon>
        <taxon>Peronosporomycetes</taxon>
        <taxon>Peronosporales</taxon>
        <taxon>Peronosporaceae</taxon>
        <taxon>Phytophthora</taxon>
    </lineage>
</organism>
<dbReference type="EMBL" id="QXFU01001326">
    <property type="protein sequence ID" value="KAE9004884.1"/>
    <property type="molecule type" value="Genomic_DNA"/>
</dbReference>
<dbReference type="Proteomes" id="UP000435112">
    <property type="component" value="Unassembled WGS sequence"/>
</dbReference>
<protein>
    <submittedName>
        <fullName evidence="2">Uncharacterized protein</fullName>
    </submittedName>
</protein>
<reference evidence="2 5" key="1">
    <citation type="submission" date="2018-09" db="EMBL/GenBank/DDBJ databases">
        <title>Genomic investigation of the strawberry pathogen Phytophthora fragariae indicates pathogenicity is determined by transcriptional variation in three key races.</title>
        <authorList>
            <person name="Adams T.M."/>
            <person name="Armitage A.D."/>
            <person name="Sobczyk M.K."/>
            <person name="Bates H.J."/>
            <person name="Dunwell J.M."/>
            <person name="Nellist C.F."/>
            <person name="Harrison R.J."/>
        </authorList>
    </citation>
    <scope>NUCLEOTIDE SEQUENCE [LARGE SCALE GENOMIC DNA]</scope>
    <source>
        <strain evidence="2 5">SCRP324</strain>
        <strain evidence="3 4">SCRP333</strain>
    </source>
</reference>
<evidence type="ECO:0000313" key="3">
    <source>
        <dbReference type="EMBL" id="KAE9346417.1"/>
    </source>
</evidence>
<dbReference type="OrthoDB" id="164698at2759"/>
<accession>A0A6A3KMH7</accession>
<evidence type="ECO:0000313" key="4">
    <source>
        <dbReference type="Proteomes" id="UP000434957"/>
    </source>
</evidence>
<name>A0A6A3KMH7_9STRA</name>
<proteinExistence type="predicted"/>
<evidence type="ECO:0000256" key="1">
    <source>
        <dbReference type="SAM" id="MobiDB-lite"/>
    </source>
</evidence>
<evidence type="ECO:0000313" key="5">
    <source>
        <dbReference type="Proteomes" id="UP000435112"/>
    </source>
</evidence>
<feature type="region of interest" description="Disordered" evidence="1">
    <location>
        <begin position="101"/>
        <end position="137"/>
    </location>
</feature>
<feature type="compositionally biased region" description="Polar residues" evidence="1">
    <location>
        <begin position="101"/>
        <end position="113"/>
    </location>
</feature>
<gene>
    <name evidence="2" type="ORF">PR002_g16931</name>
    <name evidence="3" type="ORF">PR003_g7447</name>
</gene>
<dbReference type="EMBL" id="QXFT01000351">
    <property type="protein sequence ID" value="KAE9346417.1"/>
    <property type="molecule type" value="Genomic_DNA"/>
</dbReference>
<sequence>MDEKETEGGDLEGLVDLMESELGTSSQKPDVSARSTFNAFLDRHVSVGMTLVNHKAVDVSKVMFGQFISFLLLDPDVAWQASMHYVSSIKRQLLVTIGTKFSSRNSGGTSAASDISPRDTSKKPLQLAINGKSKRRL</sequence>
<dbReference type="AlphaFoldDB" id="A0A6A3KMH7"/>
<comment type="caution">
    <text evidence="2">The sequence shown here is derived from an EMBL/GenBank/DDBJ whole genome shotgun (WGS) entry which is preliminary data.</text>
</comment>
<dbReference type="Proteomes" id="UP000434957">
    <property type="component" value="Unassembled WGS sequence"/>
</dbReference>